<dbReference type="EMBL" id="CP101497">
    <property type="protein sequence ID" value="UTT61546.1"/>
    <property type="molecule type" value="Genomic_DNA"/>
</dbReference>
<dbReference type="Proteomes" id="UP001060039">
    <property type="component" value="Chromosome"/>
</dbReference>
<evidence type="ECO:0000313" key="1">
    <source>
        <dbReference type="EMBL" id="UTT61546.1"/>
    </source>
</evidence>
<sequence length="156" mass="16530">MAQTTERLGPIDYLVIEFPDGHVTGAGFRRIVELSDAARILVLDIEFLSKSADGHVVTVPAHDLGEIDGVDMGFFDGAASYLLEDDDIHEIGQAMSPGSVAVVVIYEELSMISALLAWENEGAVLLAEGPIEVEALVAAIDSTEPDATASSTTEKD</sequence>
<gene>
    <name evidence="1" type="ORF">NNL39_07590</name>
</gene>
<dbReference type="RefSeq" id="WP_255158529.1">
    <property type="nucleotide sequence ID" value="NZ_CP101497.1"/>
</dbReference>
<evidence type="ECO:0000313" key="2">
    <source>
        <dbReference type="Proteomes" id="UP001060039"/>
    </source>
</evidence>
<reference evidence="1" key="1">
    <citation type="submission" date="2022-07" db="EMBL/GenBank/DDBJ databases">
        <title>Taxonomic analysis of Microcella humidisoli nov. sp., isolated from riverside soil.</title>
        <authorList>
            <person name="Molina K.M."/>
            <person name="Kim S.B."/>
        </authorList>
    </citation>
    <scope>NUCLEOTIDE SEQUENCE</scope>
    <source>
        <strain evidence="1">MMS21-STM10</strain>
    </source>
</reference>
<accession>A0ABY5FTD0</accession>
<organism evidence="1 2">
    <name type="scientific">Microcella humidisoli</name>
    <dbReference type="NCBI Taxonomy" id="2963406"/>
    <lineage>
        <taxon>Bacteria</taxon>
        <taxon>Bacillati</taxon>
        <taxon>Actinomycetota</taxon>
        <taxon>Actinomycetes</taxon>
        <taxon>Micrococcales</taxon>
        <taxon>Microbacteriaceae</taxon>
        <taxon>Microcella</taxon>
    </lineage>
</organism>
<protein>
    <submittedName>
        <fullName evidence="1">DUF6325 family protein</fullName>
    </submittedName>
</protein>
<keyword evidence="2" id="KW-1185">Reference proteome</keyword>
<name>A0ABY5FTD0_9MICO</name>
<proteinExistence type="predicted"/>